<proteinExistence type="inferred from homology"/>
<evidence type="ECO:0000256" key="5">
    <source>
        <dbReference type="ARBA" id="ARBA00023136"/>
    </source>
</evidence>
<dbReference type="PANTHER" id="PTHR30509:SF8">
    <property type="entry name" value="INNER MEMBRANE PROTEIN YCCS"/>
    <property type="match status" value="1"/>
</dbReference>
<sequence>MLNRPIRSIHDFLLSTYFADGLRITLGVLCPSLIMAQYGHIEYGMTLSLGALCASVVDTPGPILHRRNAMLVTTGLITLTFIIVGLTNSNVYFTGVLLVLFSFIFSMFFLYGLRAASIGTAVLLIMVLSIDDIRPWREVLFSSALIFIGSIWYTLLSYFFYRIRPYRIVQQTLSDSIHEVSLFLRAKAKFYHQNIDYDDNYADLLQLQVLVHEKQDAVREILFKTREIVRESTPEGRFLLLVFVDMVDLFEQVMSTYYNYKQLHEQFDSTGILKHYESVIIKIADELDDIAFSLKTGGIPSLPTSLIEDVETLRNEITQLERNNTDGKYNTLGIIALKNIEVNIENILSRVKTINSYFNKKEKKNLKPREIEVEKFVTRQSIDPELFYDNITFSSSTFRHSLRVAIVMLIGFIVAKSLGFSHSYWILLTILVISKPGFSLTKKRNYERIIGTVIGAFIGMGILVYINDKNTLFIILLFCMIGAYSFQRKNYVVSVLFMTPYILVLFDFLGMGSLSIARERIYDTLIGSGIALMASYSLFPYWEREKLKEAMLDTLKANMNYFEQVVLLYTDDTHNLTNYKVARKEVYVTTANLASLFQRMFSEPKSKQVLMAELHQFTALNHHLSSYIATLSLYKKEHAFIVEDFETLKPVIQNTDYLLNMAVENLQANNGITSNVPLIRRNISDPAENQNDEVMVAEQIDLIQKVAYDIFKLSEKIKI</sequence>
<protein>
    <submittedName>
        <fullName evidence="10">FUSC family protein</fullName>
    </submittedName>
</protein>
<organism evidence="10 11">
    <name type="scientific">Pedobacter hiemivivus</name>
    <dbReference type="NCBI Taxonomy" id="2530454"/>
    <lineage>
        <taxon>Bacteria</taxon>
        <taxon>Pseudomonadati</taxon>
        <taxon>Bacteroidota</taxon>
        <taxon>Sphingobacteriia</taxon>
        <taxon>Sphingobacteriales</taxon>
        <taxon>Sphingobacteriaceae</taxon>
        <taxon>Pedobacter</taxon>
    </lineage>
</organism>
<keyword evidence="4 7" id="KW-1133">Transmembrane helix</keyword>
<evidence type="ECO:0000313" key="11">
    <source>
        <dbReference type="Proteomes" id="UP000291117"/>
    </source>
</evidence>
<reference evidence="10 11" key="1">
    <citation type="submission" date="2019-02" db="EMBL/GenBank/DDBJ databases">
        <title>Pedobacter sp. RP-3-8 sp. nov., isolated from Arctic soil.</title>
        <authorList>
            <person name="Dahal R.H."/>
        </authorList>
    </citation>
    <scope>NUCLEOTIDE SEQUENCE [LARGE SCALE GENOMIC DNA]</scope>
    <source>
        <strain evidence="10 11">RP-3-8</strain>
    </source>
</reference>
<evidence type="ECO:0000256" key="1">
    <source>
        <dbReference type="ARBA" id="ARBA00004651"/>
    </source>
</evidence>
<comment type="similarity">
    <text evidence="6">Belongs to the YccS/YhfK family.</text>
</comment>
<accession>A0A4R0MH30</accession>
<evidence type="ECO:0000259" key="9">
    <source>
        <dbReference type="Pfam" id="PF13515"/>
    </source>
</evidence>
<comment type="caution">
    <text evidence="10">The sequence shown here is derived from an EMBL/GenBank/DDBJ whole genome shotgun (WGS) entry which is preliminary data.</text>
</comment>
<dbReference type="Pfam" id="PF13515">
    <property type="entry name" value="FUSC_2"/>
    <property type="match status" value="1"/>
</dbReference>
<feature type="domain" description="Integral membrane protein YccS N-terminal" evidence="8">
    <location>
        <begin position="72"/>
        <end position="347"/>
    </location>
</feature>
<dbReference type="RefSeq" id="WP_131612516.1">
    <property type="nucleotide sequence ID" value="NZ_SJSM01000031.1"/>
</dbReference>
<feature type="transmembrane region" description="Helical" evidence="7">
    <location>
        <begin position="521"/>
        <end position="542"/>
    </location>
</feature>
<feature type="domain" description="Integral membrane bound transporter" evidence="9">
    <location>
        <begin position="411"/>
        <end position="533"/>
    </location>
</feature>
<feature type="transmembrane region" description="Helical" evidence="7">
    <location>
        <begin position="471"/>
        <end position="486"/>
    </location>
</feature>
<evidence type="ECO:0000256" key="6">
    <source>
        <dbReference type="ARBA" id="ARBA00043993"/>
    </source>
</evidence>
<feature type="transmembrane region" description="Helical" evidence="7">
    <location>
        <begin position="69"/>
        <end position="86"/>
    </location>
</feature>
<dbReference type="Pfam" id="PF12805">
    <property type="entry name" value="FUSC-like"/>
    <property type="match status" value="1"/>
</dbReference>
<dbReference type="GO" id="GO:0005886">
    <property type="term" value="C:plasma membrane"/>
    <property type="evidence" value="ECO:0007669"/>
    <property type="project" value="UniProtKB-SubCell"/>
</dbReference>
<dbReference type="InterPro" id="IPR032692">
    <property type="entry name" value="YccS_N"/>
</dbReference>
<evidence type="ECO:0000256" key="3">
    <source>
        <dbReference type="ARBA" id="ARBA00022692"/>
    </source>
</evidence>
<gene>
    <name evidence="10" type="ORF">EZ444_24980</name>
</gene>
<feature type="transmembrane region" description="Helical" evidence="7">
    <location>
        <begin position="492"/>
        <end position="509"/>
    </location>
</feature>
<evidence type="ECO:0000259" key="8">
    <source>
        <dbReference type="Pfam" id="PF12805"/>
    </source>
</evidence>
<evidence type="ECO:0000256" key="2">
    <source>
        <dbReference type="ARBA" id="ARBA00022475"/>
    </source>
</evidence>
<keyword evidence="2" id="KW-1003">Cell membrane</keyword>
<comment type="subcellular location">
    <subcellularLocation>
        <location evidence="1">Cell membrane</location>
        <topology evidence="1">Multi-pass membrane protein</topology>
    </subcellularLocation>
</comment>
<feature type="transmembrane region" description="Helical" evidence="7">
    <location>
        <begin position="92"/>
        <end position="110"/>
    </location>
</feature>
<dbReference type="PANTHER" id="PTHR30509">
    <property type="entry name" value="P-HYDROXYBENZOIC ACID EFFLUX PUMP SUBUNIT-RELATED"/>
    <property type="match status" value="1"/>
</dbReference>
<feature type="transmembrane region" description="Helical" evidence="7">
    <location>
        <begin position="448"/>
        <end position="466"/>
    </location>
</feature>
<keyword evidence="5 7" id="KW-0472">Membrane</keyword>
<name>A0A4R0MH30_9SPHI</name>
<feature type="transmembrane region" description="Helical" evidence="7">
    <location>
        <begin position="139"/>
        <end position="161"/>
    </location>
</feature>
<feature type="transmembrane region" description="Helical" evidence="7">
    <location>
        <begin position="404"/>
        <end position="428"/>
    </location>
</feature>
<dbReference type="InterPro" id="IPR049453">
    <property type="entry name" value="Memb_transporter_dom"/>
</dbReference>
<dbReference type="EMBL" id="SJSM01000031">
    <property type="protein sequence ID" value="TCC85795.1"/>
    <property type="molecule type" value="Genomic_DNA"/>
</dbReference>
<dbReference type="Proteomes" id="UP000291117">
    <property type="component" value="Unassembled WGS sequence"/>
</dbReference>
<dbReference type="AlphaFoldDB" id="A0A4R0MH30"/>
<keyword evidence="11" id="KW-1185">Reference proteome</keyword>
<evidence type="ECO:0000313" key="10">
    <source>
        <dbReference type="EMBL" id="TCC85795.1"/>
    </source>
</evidence>
<evidence type="ECO:0000256" key="4">
    <source>
        <dbReference type="ARBA" id="ARBA00022989"/>
    </source>
</evidence>
<keyword evidence="3 7" id="KW-0812">Transmembrane</keyword>
<evidence type="ECO:0000256" key="7">
    <source>
        <dbReference type="SAM" id="Phobius"/>
    </source>
</evidence>
<dbReference type="OrthoDB" id="8670769at2"/>